<dbReference type="Gene3D" id="1.20.1600.10">
    <property type="entry name" value="Outer membrane efflux proteins (OEP)"/>
    <property type="match status" value="1"/>
</dbReference>
<dbReference type="SUPFAM" id="SSF56954">
    <property type="entry name" value="Outer membrane efflux proteins (OEP)"/>
    <property type="match status" value="1"/>
</dbReference>
<dbReference type="RefSeq" id="WP_093686920.1">
    <property type="nucleotide sequence ID" value="NZ_FNBU01000001.1"/>
</dbReference>
<dbReference type="STRING" id="1123285.SAMN05660235_00022"/>
<evidence type="ECO:0000256" key="5">
    <source>
        <dbReference type="ARBA" id="ARBA00022692"/>
    </source>
</evidence>
<evidence type="ECO:0000256" key="2">
    <source>
        <dbReference type="ARBA" id="ARBA00007613"/>
    </source>
</evidence>
<keyword evidence="8" id="KW-0175">Coiled coil</keyword>
<keyword evidence="4" id="KW-1134">Transmembrane beta strand</keyword>
<evidence type="ECO:0000256" key="8">
    <source>
        <dbReference type="SAM" id="Coils"/>
    </source>
</evidence>
<dbReference type="EMBL" id="FNBU01000001">
    <property type="protein sequence ID" value="SDE99181.1"/>
    <property type="molecule type" value="Genomic_DNA"/>
</dbReference>
<dbReference type="PANTHER" id="PTHR30026">
    <property type="entry name" value="OUTER MEMBRANE PROTEIN TOLC"/>
    <property type="match status" value="1"/>
</dbReference>
<keyword evidence="6" id="KW-0472">Membrane</keyword>
<keyword evidence="9" id="KW-0732">Signal</keyword>
<evidence type="ECO:0000313" key="10">
    <source>
        <dbReference type="EMBL" id="SDE99181.1"/>
    </source>
</evidence>
<keyword evidence="3" id="KW-0813">Transport</keyword>
<dbReference type="GO" id="GO:1990281">
    <property type="term" value="C:efflux pump complex"/>
    <property type="evidence" value="ECO:0007669"/>
    <property type="project" value="TreeGrafter"/>
</dbReference>
<sequence length="431" mass="46219">MTGQAYWKKCITAAVIGGLLAVNTAAALAAPVELTLEESIALALKNNPAVKIAEADKETAAGKVTEAKGGKLPTLSYSFSAARSDVPASSSSPDMIIDKFDNKVTLTLPLYTGGKLEGLIDQAKLGLKAADLGVVKSQQQVKLDATTAYFNLLQARNMVKLNQESVDRLAAHLKNVQAQYEVGTVAKSDVLRSEVELANAEQNLIKAQNSYDLAVAGLNNVIGLPLDTEISVKDDLQYVKYPLTLEEAIDYALKNRPEVAQADLNVKSAEEGIQVAKSGRRPTVSFQGSQAWSDTDPGTSSDTWALGLSASFNIFDGNVTGAKIKQADAALAKAQEQARQTRDAVQLEVRQAYLSLKEAEKRIETTKVAVDKAEEDYKIAQVRYSAGVGTNLDVMDAQVALTQAKTNYVQALYDYNTSKAKLDKAMGVPVK</sequence>
<dbReference type="PANTHER" id="PTHR30026:SF20">
    <property type="entry name" value="OUTER MEMBRANE PROTEIN TOLC"/>
    <property type="match status" value="1"/>
</dbReference>
<dbReference type="InterPro" id="IPR003423">
    <property type="entry name" value="OMP_efflux"/>
</dbReference>
<dbReference type="PIRSF" id="PIRSF001892">
    <property type="entry name" value="CyaE"/>
    <property type="match status" value="1"/>
</dbReference>
<dbReference type="InterPro" id="IPR051906">
    <property type="entry name" value="TolC-like"/>
</dbReference>
<dbReference type="GO" id="GO:0009279">
    <property type="term" value="C:cell outer membrane"/>
    <property type="evidence" value="ECO:0007669"/>
    <property type="project" value="UniProtKB-SubCell"/>
</dbReference>
<gene>
    <name evidence="10" type="ORF">SAMN05660235_00022</name>
</gene>
<evidence type="ECO:0000256" key="6">
    <source>
        <dbReference type="ARBA" id="ARBA00023136"/>
    </source>
</evidence>
<evidence type="ECO:0000256" key="1">
    <source>
        <dbReference type="ARBA" id="ARBA00004442"/>
    </source>
</evidence>
<feature type="chain" id="PRO_5017460560" evidence="9">
    <location>
        <begin position="30"/>
        <end position="431"/>
    </location>
</feature>
<protein>
    <submittedName>
        <fullName evidence="10">Type I secretion outer membrane protein, TolC family</fullName>
    </submittedName>
</protein>
<evidence type="ECO:0000256" key="4">
    <source>
        <dbReference type="ARBA" id="ARBA00022452"/>
    </source>
</evidence>
<keyword evidence="5" id="KW-0812">Transmembrane</keyword>
<evidence type="ECO:0000256" key="3">
    <source>
        <dbReference type="ARBA" id="ARBA00022448"/>
    </source>
</evidence>
<evidence type="ECO:0000256" key="7">
    <source>
        <dbReference type="ARBA" id="ARBA00023237"/>
    </source>
</evidence>
<feature type="signal peptide" evidence="9">
    <location>
        <begin position="1"/>
        <end position="29"/>
    </location>
</feature>
<dbReference type="Proteomes" id="UP000243333">
    <property type="component" value="Unassembled WGS sequence"/>
</dbReference>
<comment type="subcellular location">
    <subcellularLocation>
        <location evidence="1">Cell outer membrane</location>
    </subcellularLocation>
</comment>
<name>A0A1G7HFN4_9FIRM</name>
<dbReference type="OrthoDB" id="6395775at2"/>
<dbReference type="InterPro" id="IPR028351">
    <property type="entry name" value="CyaE"/>
</dbReference>
<dbReference type="AlphaFoldDB" id="A0A1G7HFN4"/>
<accession>A0A1G7HFN4</accession>
<evidence type="ECO:0000256" key="9">
    <source>
        <dbReference type="SAM" id="SignalP"/>
    </source>
</evidence>
<reference evidence="11" key="1">
    <citation type="submission" date="2016-10" db="EMBL/GenBank/DDBJ databases">
        <authorList>
            <person name="Varghese N."/>
            <person name="Submissions S."/>
        </authorList>
    </citation>
    <scope>NUCLEOTIDE SEQUENCE [LARGE SCALE GENOMIC DNA]</scope>
    <source>
        <strain evidence="11">DSM 23256</strain>
    </source>
</reference>
<keyword evidence="11" id="KW-1185">Reference proteome</keyword>
<dbReference type="GO" id="GO:0015562">
    <property type="term" value="F:efflux transmembrane transporter activity"/>
    <property type="evidence" value="ECO:0007669"/>
    <property type="project" value="InterPro"/>
</dbReference>
<comment type="similarity">
    <text evidence="2">Belongs to the outer membrane factor (OMF) (TC 1.B.17) family.</text>
</comment>
<keyword evidence="7" id="KW-0998">Cell outer membrane</keyword>
<proteinExistence type="inferred from homology"/>
<dbReference type="Pfam" id="PF02321">
    <property type="entry name" value="OEP"/>
    <property type="match status" value="2"/>
</dbReference>
<evidence type="ECO:0000313" key="11">
    <source>
        <dbReference type="Proteomes" id="UP000243333"/>
    </source>
</evidence>
<feature type="coiled-coil region" evidence="8">
    <location>
        <begin position="324"/>
        <end position="376"/>
    </location>
</feature>
<organism evidence="10 11">
    <name type="scientific">Sporolituus thermophilus DSM 23256</name>
    <dbReference type="NCBI Taxonomy" id="1123285"/>
    <lineage>
        <taxon>Bacteria</taxon>
        <taxon>Bacillati</taxon>
        <taxon>Bacillota</taxon>
        <taxon>Negativicutes</taxon>
        <taxon>Selenomonadales</taxon>
        <taxon>Sporomusaceae</taxon>
        <taxon>Sporolituus</taxon>
    </lineage>
</organism>
<dbReference type="GO" id="GO:0015288">
    <property type="term" value="F:porin activity"/>
    <property type="evidence" value="ECO:0007669"/>
    <property type="project" value="TreeGrafter"/>
</dbReference>